<protein>
    <submittedName>
        <fullName evidence="2">Cell envelope biogenesis protein TolA</fullName>
    </submittedName>
</protein>
<reference evidence="2 3" key="1">
    <citation type="submission" date="2020-04" db="EMBL/GenBank/DDBJ databases">
        <title>MicrobeNet Type strains.</title>
        <authorList>
            <person name="Nicholson A.C."/>
        </authorList>
    </citation>
    <scope>NUCLEOTIDE SEQUENCE [LARGE SCALE GENOMIC DNA]</scope>
    <source>
        <strain evidence="2 3">ATCC 23612</strain>
    </source>
</reference>
<dbReference type="EMBL" id="JAAXPG010000017">
    <property type="protein sequence ID" value="NKY99638.1"/>
    <property type="molecule type" value="Genomic_DNA"/>
</dbReference>
<dbReference type="Proteomes" id="UP000553209">
    <property type="component" value="Unassembled WGS sequence"/>
</dbReference>
<proteinExistence type="predicted"/>
<evidence type="ECO:0000313" key="3">
    <source>
        <dbReference type="Proteomes" id="UP000553209"/>
    </source>
</evidence>
<dbReference type="AlphaFoldDB" id="A0A7X6RRH3"/>
<gene>
    <name evidence="2" type="ORF">HGB44_18505</name>
</gene>
<keyword evidence="3" id="KW-1185">Reference proteome</keyword>
<comment type="caution">
    <text evidence="2">The sequence shown here is derived from an EMBL/GenBank/DDBJ whole genome shotgun (WGS) entry which is preliminary data.</text>
</comment>
<name>A0A7X6RRH3_9ACTN</name>
<evidence type="ECO:0000313" key="2">
    <source>
        <dbReference type="EMBL" id="NKY99638.1"/>
    </source>
</evidence>
<sequence>MRILLLESAGRTPGPTREGSGRMKFELVEPPGEPDGSAAVADPRDPAPADGTAVVREPDETFLRPVRERRARAVEGVRASLELLRARAAERSMAQAHRHAADVSDAEPGALFHVHRFAAGAPEAADAPGEENR</sequence>
<accession>A0A7X6RRH3</accession>
<organism evidence="2 3">
    <name type="scientific">Nocardiopsis alborubida</name>
    <dbReference type="NCBI Taxonomy" id="146802"/>
    <lineage>
        <taxon>Bacteria</taxon>
        <taxon>Bacillati</taxon>
        <taxon>Actinomycetota</taxon>
        <taxon>Actinomycetes</taxon>
        <taxon>Streptosporangiales</taxon>
        <taxon>Nocardiopsidaceae</taxon>
        <taxon>Nocardiopsis</taxon>
    </lineage>
</organism>
<feature type="region of interest" description="Disordered" evidence="1">
    <location>
        <begin position="1"/>
        <end position="58"/>
    </location>
</feature>
<evidence type="ECO:0000256" key="1">
    <source>
        <dbReference type="SAM" id="MobiDB-lite"/>
    </source>
</evidence>